<dbReference type="InterPro" id="IPR032466">
    <property type="entry name" value="Metal_Hydrolase"/>
</dbReference>
<dbReference type="PANTHER" id="PTHR21240:SF28">
    <property type="entry name" value="ISO-OROTATE DECARBOXYLASE (EUROFUNG)"/>
    <property type="match status" value="1"/>
</dbReference>
<feature type="domain" description="Amidohydrolase-related" evidence="2">
    <location>
        <begin position="113"/>
        <end position="267"/>
    </location>
</feature>
<keyword evidence="4" id="KW-1185">Reference proteome</keyword>
<proteinExistence type="predicted"/>
<protein>
    <submittedName>
        <fullName evidence="3">Amidohydrolase family protein</fullName>
    </submittedName>
</protein>
<dbReference type="Pfam" id="PF04909">
    <property type="entry name" value="Amidohydro_2"/>
    <property type="match status" value="1"/>
</dbReference>
<evidence type="ECO:0000313" key="4">
    <source>
        <dbReference type="Proteomes" id="UP001596113"/>
    </source>
</evidence>
<dbReference type="InterPro" id="IPR032465">
    <property type="entry name" value="ACMSD"/>
</dbReference>
<evidence type="ECO:0000256" key="1">
    <source>
        <dbReference type="ARBA" id="ARBA00023239"/>
    </source>
</evidence>
<dbReference type="InterPro" id="IPR006680">
    <property type="entry name" value="Amidohydro-rel"/>
</dbReference>
<dbReference type="SUPFAM" id="SSF51556">
    <property type="entry name" value="Metallo-dependent hydrolases"/>
    <property type="match status" value="1"/>
</dbReference>
<sequence>MSTLFEVKKVDTAFYEERLKDFLPDRMLDIHTHVWLDSIRRQQTGGTPVRAVTWPSLVAKDNSIEDLFETYRLMFPGKEVTPLIFSQVSRDYDIDAGNEYVRQCAEKHSLPSLMVTMPEQSAEQFEEGILRGGFLGCKVYLNFASSYIPEKEIRIYDFLPHHQLEVLNKHGWMVMLHIPRDGRLQDPVNLMQMLEIEKNYPNVKVIIAHVGRAYCPEDIGNAFEILAETKNMVFDFSANTNAYVFQELIKAVGSKRILFGSDLPILRMRTRRICENGNYVNLVARGAYGDVSDDRHMREVESDEADKLSFFMYEQLDAFRIAAQAEQLTKKDIEDVFYNNSQALIDNIRKGR</sequence>
<dbReference type="PANTHER" id="PTHR21240">
    <property type="entry name" value="2-AMINO-3-CARBOXYLMUCONATE-6-SEMIALDEHYDE DECARBOXYLASE"/>
    <property type="match status" value="1"/>
</dbReference>
<keyword evidence="1" id="KW-0456">Lyase</keyword>
<dbReference type="Gene3D" id="3.20.20.140">
    <property type="entry name" value="Metal-dependent hydrolases"/>
    <property type="match status" value="1"/>
</dbReference>
<name>A0ABW0HK37_9BACL</name>
<gene>
    <name evidence="3" type="ORF">ACFPOF_00800</name>
</gene>
<reference evidence="4" key="1">
    <citation type="journal article" date="2019" name="Int. J. Syst. Evol. Microbiol.">
        <title>The Global Catalogue of Microorganisms (GCM) 10K type strain sequencing project: providing services to taxonomists for standard genome sequencing and annotation.</title>
        <authorList>
            <consortium name="The Broad Institute Genomics Platform"/>
            <consortium name="The Broad Institute Genome Sequencing Center for Infectious Disease"/>
            <person name="Wu L."/>
            <person name="Ma J."/>
        </authorList>
    </citation>
    <scope>NUCLEOTIDE SEQUENCE [LARGE SCALE GENOMIC DNA]</scope>
    <source>
        <strain evidence="4">CGMCC 1.18575</strain>
    </source>
</reference>
<comment type="caution">
    <text evidence="3">The sequence shown here is derived from an EMBL/GenBank/DDBJ whole genome shotgun (WGS) entry which is preliminary data.</text>
</comment>
<dbReference type="RefSeq" id="WP_378128655.1">
    <property type="nucleotide sequence ID" value="NZ_JBHSMI010000002.1"/>
</dbReference>
<dbReference type="Proteomes" id="UP001596113">
    <property type="component" value="Unassembled WGS sequence"/>
</dbReference>
<dbReference type="EMBL" id="JBHSMI010000002">
    <property type="protein sequence ID" value="MFC5401263.1"/>
    <property type="molecule type" value="Genomic_DNA"/>
</dbReference>
<evidence type="ECO:0000259" key="2">
    <source>
        <dbReference type="Pfam" id="PF04909"/>
    </source>
</evidence>
<accession>A0ABW0HK37</accession>
<evidence type="ECO:0000313" key="3">
    <source>
        <dbReference type="EMBL" id="MFC5401263.1"/>
    </source>
</evidence>
<organism evidence="3 4">
    <name type="scientific">Cohnella soli</name>
    <dbReference type="NCBI Taxonomy" id="425005"/>
    <lineage>
        <taxon>Bacteria</taxon>
        <taxon>Bacillati</taxon>
        <taxon>Bacillota</taxon>
        <taxon>Bacilli</taxon>
        <taxon>Bacillales</taxon>
        <taxon>Paenibacillaceae</taxon>
        <taxon>Cohnella</taxon>
    </lineage>
</organism>